<evidence type="ECO:0000259" key="2">
    <source>
        <dbReference type="Pfam" id="PF00535"/>
    </source>
</evidence>
<comment type="caution">
    <text evidence="3">The sequence shown here is derived from an EMBL/GenBank/DDBJ whole genome shotgun (WGS) entry which is preliminary data.</text>
</comment>
<proteinExistence type="inferred from homology"/>
<name>A0A4Y8LZK0_9BACL</name>
<evidence type="ECO:0000256" key="1">
    <source>
        <dbReference type="ARBA" id="ARBA00006739"/>
    </source>
</evidence>
<dbReference type="PANTHER" id="PTHR22916">
    <property type="entry name" value="GLYCOSYLTRANSFERASE"/>
    <property type="match status" value="1"/>
</dbReference>
<dbReference type="OrthoDB" id="9785185at2"/>
<accession>A0A4Y8LZK0</accession>
<evidence type="ECO:0000313" key="3">
    <source>
        <dbReference type="EMBL" id="TFE27914.1"/>
    </source>
</evidence>
<dbReference type="PANTHER" id="PTHR22916:SF3">
    <property type="entry name" value="UDP-GLCNAC:BETAGAL BETA-1,3-N-ACETYLGLUCOSAMINYLTRANSFERASE-LIKE PROTEIN 1"/>
    <property type="match status" value="1"/>
</dbReference>
<keyword evidence="4" id="KW-1185">Reference proteome</keyword>
<dbReference type="SUPFAM" id="SSF53448">
    <property type="entry name" value="Nucleotide-diphospho-sugar transferases"/>
    <property type="match status" value="1"/>
</dbReference>
<gene>
    <name evidence="3" type="ORF">E2980_08655</name>
</gene>
<sequence length="235" mass="26846">MPLVSVIIPFYNCPYVDQAVSSVLNQTYPNIEVLLVDDGSTINQEKINPFRSRVHYLGKANGGTGSALNHGIRMASGEYIAWLSSDDLMYPQRIATQLSFMQEHRSLISCTDFHLINSNNDIMMPSLAVKFPSAKQFIESLLTFCPINGSTVMMHRSLPAQIGLFDESLSCTQDYEYWIRVHLARIDFHFINETLTLYRWHEGMGTVQKKGTVDQEFEIVRARYGHQMNHLLHNL</sequence>
<protein>
    <submittedName>
        <fullName evidence="3">Glycosyltransferase</fullName>
    </submittedName>
</protein>
<evidence type="ECO:0000313" key="4">
    <source>
        <dbReference type="Proteomes" id="UP000297900"/>
    </source>
</evidence>
<feature type="domain" description="Glycosyltransferase 2-like" evidence="2">
    <location>
        <begin position="5"/>
        <end position="149"/>
    </location>
</feature>
<dbReference type="EMBL" id="SOMN01000008">
    <property type="protein sequence ID" value="TFE27914.1"/>
    <property type="molecule type" value="Genomic_DNA"/>
</dbReference>
<comment type="similarity">
    <text evidence="1">Belongs to the glycosyltransferase 2 family.</text>
</comment>
<dbReference type="GO" id="GO:0016758">
    <property type="term" value="F:hexosyltransferase activity"/>
    <property type="evidence" value="ECO:0007669"/>
    <property type="project" value="UniProtKB-ARBA"/>
</dbReference>
<dbReference type="InterPro" id="IPR001173">
    <property type="entry name" value="Glyco_trans_2-like"/>
</dbReference>
<keyword evidence="3" id="KW-0808">Transferase</keyword>
<organism evidence="3 4">
    <name type="scientific">Cohnella luojiensis</name>
    <dbReference type="NCBI Taxonomy" id="652876"/>
    <lineage>
        <taxon>Bacteria</taxon>
        <taxon>Bacillati</taxon>
        <taxon>Bacillota</taxon>
        <taxon>Bacilli</taxon>
        <taxon>Bacillales</taxon>
        <taxon>Paenibacillaceae</taxon>
        <taxon>Cohnella</taxon>
    </lineage>
</organism>
<dbReference type="Proteomes" id="UP000297900">
    <property type="component" value="Unassembled WGS sequence"/>
</dbReference>
<reference evidence="3 4" key="1">
    <citation type="submission" date="2019-03" db="EMBL/GenBank/DDBJ databases">
        <title>Cohnella endophytica sp. nov., a novel endophytic bacterium isolated from bark of Sonneratia apetala.</title>
        <authorList>
            <person name="Tuo L."/>
        </authorList>
    </citation>
    <scope>NUCLEOTIDE SEQUENCE [LARGE SCALE GENOMIC DNA]</scope>
    <source>
        <strain evidence="3 4">CCTCC AB 208254</strain>
    </source>
</reference>
<dbReference type="InterPro" id="IPR029044">
    <property type="entry name" value="Nucleotide-diphossugar_trans"/>
</dbReference>
<dbReference type="AlphaFoldDB" id="A0A4Y8LZK0"/>
<dbReference type="Gene3D" id="3.90.550.10">
    <property type="entry name" value="Spore Coat Polysaccharide Biosynthesis Protein SpsA, Chain A"/>
    <property type="match status" value="1"/>
</dbReference>
<dbReference type="Pfam" id="PF00535">
    <property type="entry name" value="Glycos_transf_2"/>
    <property type="match status" value="1"/>
</dbReference>